<accession>Q6APD9</accession>
<organism evidence="1 2">
    <name type="scientific">Desulfotalea psychrophila (strain LSv54 / DSM 12343)</name>
    <dbReference type="NCBI Taxonomy" id="177439"/>
    <lineage>
        <taxon>Bacteria</taxon>
        <taxon>Pseudomonadati</taxon>
        <taxon>Thermodesulfobacteriota</taxon>
        <taxon>Desulfobulbia</taxon>
        <taxon>Desulfobulbales</taxon>
        <taxon>Desulfocapsaceae</taxon>
        <taxon>Desulfotalea</taxon>
    </lineage>
</organism>
<protein>
    <submittedName>
        <fullName evidence="1">Uncharacterized protein</fullName>
    </submittedName>
</protein>
<name>Q6APD9_DESPS</name>
<proteinExistence type="predicted"/>
<keyword evidence="2" id="KW-1185">Reference proteome</keyword>
<sequence length="141" mass="15844">MLCFCRLFATIKQSAGDLLPITSITYNETWERLTGVAFMGLFIDNLNCDFRRLWSVRRGFSVGDIMLLVTKGMGGGVLSCGMLWGNLFTIRNIMFKTLSCCTDLALNKFKKCFPMLKASPASESRGCLIEQLRVYMPTDKA</sequence>
<dbReference type="HOGENOM" id="CLU_1822278_0_0_7"/>
<gene>
    <name evidence="1" type="ordered locus">DP1056</name>
</gene>
<dbReference type="Proteomes" id="UP000000602">
    <property type="component" value="Chromosome"/>
</dbReference>
<evidence type="ECO:0000313" key="1">
    <source>
        <dbReference type="EMBL" id="CAG35785.1"/>
    </source>
</evidence>
<dbReference type="EMBL" id="CR522870">
    <property type="protein sequence ID" value="CAG35785.1"/>
    <property type="molecule type" value="Genomic_DNA"/>
</dbReference>
<dbReference type="AlphaFoldDB" id="Q6APD9"/>
<dbReference type="KEGG" id="dps:DP1056"/>
<reference evidence="2" key="1">
    <citation type="journal article" date="2004" name="Environ. Microbiol.">
        <title>The genome of Desulfotalea psychrophila, a sulfate-reducing bacterium from permanently cold Arctic sediments.</title>
        <authorList>
            <person name="Rabus R."/>
            <person name="Ruepp A."/>
            <person name="Frickey T."/>
            <person name="Rattei T."/>
            <person name="Fartmann B."/>
            <person name="Stark M."/>
            <person name="Bauer M."/>
            <person name="Zibat A."/>
            <person name="Lombardot T."/>
            <person name="Becker I."/>
            <person name="Amann J."/>
            <person name="Gellner K."/>
            <person name="Teeling H."/>
            <person name="Leuschner W.D."/>
            <person name="Gloeckner F.-O."/>
            <person name="Lupas A.N."/>
            <person name="Amann R."/>
            <person name="Klenk H.-P."/>
        </authorList>
    </citation>
    <scope>NUCLEOTIDE SEQUENCE [LARGE SCALE GENOMIC DNA]</scope>
    <source>
        <strain evidence="2">DSM 12343 / LSv54</strain>
    </source>
</reference>
<evidence type="ECO:0000313" key="2">
    <source>
        <dbReference type="Proteomes" id="UP000000602"/>
    </source>
</evidence>